<feature type="domain" description="Alpha/beta hydrolase fold-3" evidence="3">
    <location>
        <begin position="54"/>
        <end position="274"/>
    </location>
</feature>
<sequence length="304" mass="33578">MTHLSRRQARAITGTTKGVYADFMKAKGRPEVIQELGDDARLFWFGPRKADRVLLFFHGGAFLFPALSSTPWLWDHAQDILSKRGVEFDIAMLNYTLIPDAPFPTQLKQAVLAIQHLIDTGIKPSHIQLTGDSAGGALIHQVLSHILHPLAGVPELSLSEPLGGAYMMSPWTSLTDSSLLRSNQGRGDLVSVPIFTYWGSIVLSGVPTPDLPYIDAYSAPQSWLDGSDKAIKRILVSAGEHEILRDAIVDYAKEKLGNHHRDVAFYLEDKGVHDQPFLNFLTGDKDTGKLTSFIIDWLDNGFCS</sequence>
<organism evidence="4">
    <name type="scientific">Psilocybe cubensis</name>
    <name type="common">Psychedelic mushroom</name>
    <name type="synonym">Stropharia cubensis</name>
    <dbReference type="NCBI Taxonomy" id="181762"/>
    <lineage>
        <taxon>Eukaryota</taxon>
        <taxon>Fungi</taxon>
        <taxon>Dikarya</taxon>
        <taxon>Basidiomycota</taxon>
        <taxon>Agaricomycotina</taxon>
        <taxon>Agaricomycetes</taxon>
        <taxon>Agaricomycetidae</taxon>
        <taxon>Agaricales</taxon>
        <taxon>Agaricineae</taxon>
        <taxon>Strophariaceae</taxon>
        <taxon>Psilocybe</taxon>
    </lineage>
</organism>
<keyword evidence="1" id="KW-0378">Hydrolase</keyword>
<feature type="transmembrane region" description="Helical" evidence="2">
    <location>
        <begin position="53"/>
        <end position="74"/>
    </location>
</feature>
<gene>
    <name evidence="4" type="ORF">JR316_010631</name>
</gene>
<dbReference type="InterPro" id="IPR050300">
    <property type="entry name" value="GDXG_lipolytic_enzyme"/>
</dbReference>
<dbReference type="Pfam" id="PF07859">
    <property type="entry name" value="Abhydrolase_3"/>
    <property type="match status" value="1"/>
</dbReference>
<keyword evidence="2" id="KW-1133">Transmembrane helix</keyword>
<dbReference type="InterPro" id="IPR029058">
    <property type="entry name" value="AB_hydrolase_fold"/>
</dbReference>
<accession>A0A8H7XNJ3</accession>
<dbReference type="SUPFAM" id="SSF53474">
    <property type="entry name" value="alpha/beta-Hydrolases"/>
    <property type="match status" value="1"/>
</dbReference>
<dbReference type="InterPro" id="IPR013094">
    <property type="entry name" value="AB_hydrolase_3"/>
</dbReference>
<dbReference type="GO" id="GO:0016787">
    <property type="term" value="F:hydrolase activity"/>
    <property type="evidence" value="ECO:0007669"/>
    <property type="project" value="UniProtKB-KW"/>
</dbReference>
<dbReference type="AlphaFoldDB" id="A0A8H7XNJ3"/>
<protein>
    <recommendedName>
        <fullName evidence="3">Alpha/beta hydrolase fold-3 domain-containing protein</fullName>
    </recommendedName>
</protein>
<proteinExistence type="predicted"/>
<keyword evidence="2" id="KW-0472">Membrane</keyword>
<evidence type="ECO:0000313" key="4">
    <source>
        <dbReference type="EMBL" id="KAG5164137.1"/>
    </source>
</evidence>
<comment type="caution">
    <text evidence="4">The sequence shown here is derived from an EMBL/GenBank/DDBJ whole genome shotgun (WGS) entry which is preliminary data.</text>
</comment>
<dbReference type="EMBL" id="JAFIQS010000012">
    <property type="protein sequence ID" value="KAG5164137.1"/>
    <property type="molecule type" value="Genomic_DNA"/>
</dbReference>
<evidence type="ECO:0000256" key="2">
    <source>
        <dbReference type="SAM" id="Phobius"/>
    </source>
</evidence>
<dbReference type="Gene3D" id="3.40.50.1820">
    <property type="entry name" value="alpha/beta hydrolase"/>
    <property type="match status" value="1"/>
</dbReference>
<evidence type="ECO:0000259" key="3">
    <source>
        <dbReference type="Pfam" id="PF07859"/>
    </source>
</evidence>
<reference evidence="4" key="1">
    <citation type="submission" date="2021-02" db="EMBL/GenBank/DDBJ databases">
        <title>Psilocybe cubensis genome.</title>
        <authorList>
            <person name="Mckernan K.J."/>
            <person name="Crawford S."/>
            <person name="Trippe A."/>
            <person name="Kane L.T."/>
            <person name="Mclaughlin S."/>
        </authorList>
    </citation>
    <scope>NUCLEOTIDE SEQUENCE [LARGE SCALE GENOMIC DNA]</scope>
    <source>
        <strain evidence="4">MGC-MH-2018</strain>
    </source>
</reference>
<dbReference type="PANTHER" id="PTHR48081:SF31">
    <property type="entry name" value="STERYL ACETYL HYDROLASE MUG81-RELATED"/>
    <property type="match status" value="1"/>
</dbReference>
<evidence type="ECO:0000256" key="1">
    <source>
        <dbReference type="ARBA" id="ARBA00022801"/>
    </source>
</evidence>
<dbReference type="PANTHER" id="PTHR48081">
    <property type="entry name" value="AB HYDROLASE SUPERFAMILY PROTEIN C4A8.06C"/>
    <property type="match status" value="1"/>
</dbReference>
<name>A0A8H7XNJ3_PSICU</name>
<keyword evidence="2" id="KW-0812">Transmembrane</keyword>
<dbReference type="OrthoDB" id="2152029at2759"/>